<protein>
    <submittedName>
        <fullName evidence="2">Uncharacterized protein</fullName>
    </submittedName>
</protein>
<feature type="transmembrane region" description="Helical" evidence="1">
    <location>
        <begin position="106"/>
        <end position="126"/>
    </location>
</feature>
<dbReference type="AlphaFoldDB" id="A0A3D9BL21"/>
<proteinExistence type="predicted"/>
<comment type="caution">
    <text evidence="2">The sequence shown here is derived from an EMBL/GenBank/DDBJ whole genome shotgun (WGS) entry which is preliminary data.</text>
</comment>
<keyword evidence="1" id="KW-0472">Membrane</keyword>
<evidence type="ECO:0000313" key="3">
    <source>
        <dbReference type="Proteomes" id="UP000256512"/>
    </source>
</evidence>
<keyword evidence="1" id="KW-0812">Transmembrane</keyword>
<dbReference type="EMBL" id="QNVS01000031">
    <property type="protein sequence ID" value="REC54051.1"/>
    <property type="molecule type" value="Genomic_DNA"/>
</dbReference>
<sequence>MFFKSRYILEFSKPKREVLENIEKDIFQGFSNYFGKSFTGKISENGFKIKLMGGSDSPTFKGNFILNRDNEESFELSVGFEYYEVLLYLVFLSFILLLIIKSYDGNFYLIPIYLAILGFIIFSGYFRLRKKKSLFFDYLKNFDRNCEIIHIK</sequence>
<name>A0A3D9BL21_9FLAO</name>
<feature type="transmembrane region" description="Helical" evidence="1">
    <location>
        <begin position="82"/>
        <end position="100"/>
    </location>
</feature>
<evidence type="ECO:0000256" key="1">
    <source>
        <dbReference type="SAM" id="Phobius"/>
    </source>
</evidence>
<accession>A0A3D9BL21</accession>
<keyword evidence="1" id="KW-1133">Transmembrane helix</keyword>
<dbReference type="RefSeq" id="WP_115950362.1">
    <property type="nucleotide sequence ID" value="NZ_QNVS01000031.1"/>
</dbReference>
<reference evidence="2 3" key="1">
    <citation type="journal article" date="2006" name="Int. J. Syst. Evol. Microbiol.">
        <title>Chryseobacterium piscium sp. nov., isolated from fish of the South Atlantic Ocean off South Africa.</title>
        <authorList>
            <person name="de Beer H."/>
            <person name="Hugo C.J."/>
            <person name="Jooste P.J."/>
            <person name="Vancanneyt M."/>
            <person name="Coenye T."/>
            <person name="Vandamme P."/>
        </authorList>
    </citation>
    <scope>NUCLEOTIDE SEQUENCE [LARGE SCALE GENOMIC DNA]</scope>
    <source>
        <strain evidence="2 3">CCUG 51923</strain>
    </source>
</reference>
<keyword evidence="3" id="KW-1185">Reference proteome</keyword>
<dbReference type="Proteomes" id="UP000256512">
    <property type="component" value="Unassembled WGS sequence"/>
</dbReference>
<evidence type="ECO:0000313" key="2">
    <source>
        <dbReference type="EMBL" id="REC54051.1"/>
    </source>
</evidence>
<gene>
    <name evidence="2" type="ORF">DRF62_11010</name>
</gene>
<organism evidence="2 3">
    <name type="scientific">Chryseobacterium piscium</name>
    <dbReference type="NCBI Taxonomy" id="333702"/>
    <lineage>
        <taxon>Bacteria</taxon>
        <taxon>Pseudomonadati</taxon>
        <taxon>Bacteroidota</taxon>
        <taxon>Flavobacteriia</taxon>
        <taxon>Flavobacteriales</taxon>
        <taxon>Weeksellaceae</taxon>
        <taxon>Chryseobacterium group</taxon>
        <taxon>Chryseobacterium</taxon>
    </lineage>
</organism>